<protein>
    <submittedName>
        <fullName evidence="2">Uncharacterized protein</fullName>
    </submittedName>
</protein>
<proteinExistence type="predicted"/>
<evidence type="ECO:0000256" key="1">
    <source>
        <dbReference type="SAM" id="MobiDB-lite"/>
    </source>
</evidence>
<name>B5H3T7_STRCL</name>
<keyword evidence="3" id="KW-1185">Reference proteome</keyword>
<feature type="region of interest" description="Disordered" evidence="1">
    <location>
        <begin position="1"/>
        <end position="107"/>
    </location>
</feature>
<dbReference type="AlphaFoldDB" id="B5H3T7"/>
<sequence>MTDRPMAAAAPGGRWCGSWPGRRGVGPGGAEGPGSGPSGRYSARKAGRPRWNKPFLCADRWPGAAPSPRRTARPVMSRWSPAPAEPARVRPARSVPPVRSPADGRLRRPRNAWCVPGLVGGARLLRRSAYPPFSVR</sequence>
<feature type="compositionally biased region" description="Gly residues" evidence="1">
    <location>
        <begin position="23"/>
        <end position="37"/>
    </location>
</feature>
<dbReference type="EMBL" id="CM000913">
    <property type="protein sequence ID" value="EFG09610.1"/>
    <property type="molecule type" value="Genomic_DNA"/>
</dbReference>
<feature type="compositionally biased region" description="Basic residues" evidence="1">
    <location>
        <begin position="42"/>
        <end position="51"/>
    </location>
</feature>
<dbReference type="Proteomes" id="UP000002357">
    <property type="component" value="Chromosome"/>
</dbReference>
<feature type="compositionally biased region" description="Low complexity" evidence="1">
    <location>
        <begin position="92"/>
        <end position="101"/>
    </location>
</feature>
<evidence type="ECO:0000313" key="2">
    <source>
        <dbReference type="EMBL" id="EFG09610.1"/>
    </source>
</evidence>
<evidence type="ECO:0000313" key="3">
    <source>
        <dbReference type="Proteomes" id="UP000002357"/>
    </source>
</evidence>
<reference evidence="2 3" key="1">
    <citation type="journal article" date="2010" name="Genome Biol. Evol.">
        <title>The sequence of a 1.8-mb bacterial linear plasmid reveals a rich evolutionary reservoir of secondary metabolic pathways.</title>
        <authorList>
            <person name="Medema M.H."/>
            <person name="Trefzer A."/>
            <person name="Kovalchuk A."/>
            <person name="van den Berg M."/>
            <person name="Mueller U."/>
            <person name="Heijne W."/>
            <person name="Wu L."/>
            <person name="Alam M.T."/>
            <person name="Ronning C.M."/>
            <person name="Nierman W.C."/>
            <person name="Bovenberg R.A.L."/>
            <person name="Breitling R."/>
            <person name="Takano E."/>
        </authorList>
    </citation>
    <scope>NUCLEOTIDE SEQUENCE [LARGE SCALE GENOMIC DNA]</scope>
    <source>
        <strain evidence="3">ATCC 27064 / DSM 738 / JCM 4710 / NBRC 13307 / NCIMB 12785 / NRRL 3585 / VKM Ac-602</strain>
    </source>
</reference>
<accession>B5H3T7</accession>
<gene>
    <name evidence="2" type="ORF">SCLAV_4539</name>
</gene>
<organism evidence="2 3">
    <name type="scientific">Streptomyces clavuligerus</name>
    <dbReference type="NCBI Taxonomy" id="1901"/>
    <lineage>
        <taxon>Bacteria</taxon>
        <taxon>Bacillati</taxon>
        <taxon>Actinomycetota</taxon>
        <taxon>Actinomycetes</taxon>
        <taxon>Kitasatosporales</taxon>
        <taxon>Streptomycetaceae</taxon>
        <taxon>Streptomyces</taxon>
    </lineage>
</organism>